<proteinExistence type="predicted"/>
<organism evidence="2 3">
    <name type="scientific">Allocoprobacillus halotolerans</name>
    <dbReference type="NCBI Taxonomy" id="2944914"/>
    <lineage>
        <taxon>Bacteria</taxon>
        <taxon>Bacillati</taxon>
        <taxon>Bacillota</taxon>
        <taxon>Erysipelotrichia</taxon>
        <taxon>Erysipelotrichales</taxon>
        <taxon>Erysipelotrichaceae</taxon>
        <taxon>Allocoprobacillus</taxon>
    </lineage>
</organism>
<dbReference type="Gene3D" id="3.30.70.270">
    <property type="match status" value="1"/>
</dbReference>
<dbReference type="InterPro" id="IPR029787">
    <property type="entry name" value="Nucleotide_cyclase"/>
</dbReference>
<dbReference type="PROSITE" id="PS50887">
    <property type="entry name" value="GGDEF"/>
    <property type="match status" value="1"/>
</dbReference>
<evidence type="ECO:0000259" key="1">
    <source>
        <dbReference type="PROSITE" id="PS50887"/>
    </source>
</evidence>
<dbReference type="Pfam" id="PF00990">
    <property type="entry name" value="GGDEF"/>
    <property type="match status" value="1"/>
</dbReference>
<sequence>MIFVIIMALVIVLLVFGYRVTLKTNHELTHFAYYDNLTGAYNFSYFTAYGKEKLKNRQACSVAVLNIRQFKFYNEIFGHDQGNRLLIYIKKVIEKNLKEDEFFAMILQISSIFS</sequence>
<feature type="domain" description="GGDEF" evidence="1">
    <location>
        <begin position="58"/>
        <end position="114"/>
    </location>
</feature>
<dbReference type="RefSeq" id="WP_290141252.1">
    <property type="nucleotide sequence ID" value="NZ_CP101620.1"/>
</dbReference>
<dbReference type="InterPro" id="IPR000160">
    <property type="entry name" value="GGDEF_dom"/>
</dbReference>
<evidence type="ECO:0000313" key="3">
    <source>
        <dbReference type="Proteomes" id="UP001060112"/>
    </source>
</evidence>
<dbReference type="InterPro" id="IPR043128">
    <property type="entry name" value="Rev_trsase/Diguanyl_cyclase"/>
</dbReference>
<dbReference type="Proteomes" id="UP001060112">
    <property type="component" value="Chromosome"/>
</dbReference>
<accession>A0ABY5I4X6</accession>
<gene>
    <name evidence="2" type="ORF">NMU03_03205</name>
</gene>
<reference evidence="2" key="1">
    <citation type="submission" date="2022-07" db="EMBL/GenBank/DDBJ databases">
        <title>Faecal culturing of patients with breast cancer.</title>
        <authorList>
            <person name="Teng N.M.Y."/>
            <person name="Kiu R."/>
            <person name="Evans R."/>
            <person name="Baker D.J."/>
            <person name="Zenner C."/>
            <person name="Robinson S.D."/>
            <person name="Hall L.J."/>
        </authorList>
    </citation>
    <scope>NUCLEOTIDE SEQUENCE</scope>
    <source>
        <strain evidence="2">LH1062</strain>
    </source>
</reference>
<dbReference type="EMBL" id="CP101620">
    <property type="protein sequence ID" value="UTY39832.1"/>
    <property type="molecule type" value="Genomic_DNA"/>
</dbReference>
<name>A0ABY5I4X6_9FIRM</name>
<dbReference type="SUPFAM" id="SSF55073">
    <property type="entry name" value="Nucleotide cyclase"/>
    <property type="match status" value="1"/>
</dbReference>
<keyword evidence="3" id="KW-1185">Reference proteome</keyword>
<protein>
    <submittedName>
        <fullName evidence="2">GGDEF domain-containing protein</fullName>
    </submittedName>
</protein>
<evidence type="ECO:0000313" key="2">
    <source>
        <dbReference type="EMBL" id="UTY39832.1"/>
    </source>
</evidence>